<keyword evidence="13" id="KW-1185">Reference proteome</keyword>
<dbReference type="STRING" id="930.GCA_002079865_03442"/>
<dbReference type="InterPro" id="IPR059000">
    <property type="entry name" value="ATPase_P-type_domA"/>
</dbReference>
<dbReference type="InterPro" id="IPR023299">
    <property type="entry name" value="ATPase_P-typ_cyto_dom_N"/>
</dbReference>
<dbReference type="SUPFAM" id="SSF81665">
    <property type="entry name" value="Calcium ATPase, transmembrane domain M"/>
    <property type="match status" value="1"/>
</dbReference>
<dbReference type="SMART" id="SM00831">
    <property type="entry name" value="Cation_ATPase_N"/>
    <property type="match status" value="1"/>
</dbReference>
<feature type="transmembrane region" description="Helical" evidence="8">
    <location>
        <begin position="652"/>
        <end position="673"/>
    </location>
</feature>
<gene>
    <name evidence="10" type="ORF">A6M23_00705</name>
    <name evidence="11" type="ORF">A6P07_00845</name>
</gene>
<evidence type="ECO:0000256" key="6">
    <source>
        <dbReference type="ARBA" id="ARBA00022989"/>
    </source>
</evidence>
<dbReference type="Gene3D" id="3.40.50.1000">
    <property type="entry name" value="HAD superfamily/HAD-like"/>
    <property type="match status" value="1"/>
</dbReference>
<feature type="transmembrane region" description="Helical" evidence="8">
    <location>
        <begin position="622"/>
        <end position="646"/>
    </location>
</feature>
<evidence type="ECO:0000256" key="2">
    <source>
        <dbReference type="ARBA" id="ARBA00022692"/>
    </source>
</evidence>
<feature type="transmembrane region" description="Helical" evidence="8">
    <location>
        <begin position="39"/>
        <end position="57"/>
    </location>
</feature>
<proteinExistence type="predicted"/>
<feature type="transmembrane region" description="Helical" evidence="8">
    <location>
        <begin position="755"/>
        <end position="771"/>
    </location>
</feature>
<keyword evidence="7 8" id="KW-0472">Membrane</keyword>
<dbReference type="GO" id="GO:0005524">
    <property type="term" value="F:ATP binding"/>
    <property type="evidence" value="ECO:0007669"/>
    <property type="project" value="UniProtKB-KW"/>
</dbReference>
<dbReference type="PRINTS" id="PR00120">
    <property type="entry name" value="HATPASE"/>
</dbReference>
<dbReference type="PROSITE" id="PS00154">
    <property type="entry name" value="ATPASE_E1_E2"/>
    <property type="match status" value="1"/>
</dbReference>
<dbReference type="GeneID" id="60695752"/>
<evidence type="ECO:0000256" key="7">
    <source>
        <dbReference type="ARBA" id="ARBA00023136"/>
    </source>
</evidence>
<feature type="transmembrane region" description="Helical" evidence="8">
    <location>
        <begin position="694"/>
        <end position="713"/>
    </location>
</feature>
<dbReference type="PANTHER" id="PTHR42861">
    <property type="entry name" value="CALCIUM-TRANSPORTING ATPASE"/>
    <property type="match status" value="1"/>
</dbReference>
<dbReference type="NCBIfam" id="TIGR01494">
    <property type="entry name" value="ATPase_P-type"/>
    <property type="match status" value="2"/>
</dbReference>
<dbReference type="eggNOG" id="COG0474">
    <property type="taxonomic scope" value="Bacteria"/>
</dbReference>
<evidence type="ECO:0000313" key="10">
    <source>
        <dbReference type="EMBL" id="OCX76384.1"/>
    </source>
</evidence>
<dbReference type="AlphaFoldDB" id="A0A1C2IME8"/>
<comment type="caution">
    <text evidence="11">The sequence shown here is derived from an EMBL/GenBank/DDBJ whole genome shotgun (WGS) entry which is preliminary data.</text>
</comment>
<dbReference type="InterPro" id="IPR006068">
    <property type="entry name" value="ATPase_P-typ_cation-transptr_C"/>
</dbReference>
<dbReference type="InterPro" id="IPR036412">
    <property type="entry name" value="HAD-like_sf"/>
</dbReference>
<dbReference type="Pfam" id="PF00690">
    <property type="entry name" value="Cation_ATPase_N"/>
    <property type="match status" value="1"/>
</dbReference>
<evidence type="ECO:0000313" key="12">
    <source>
        <dbReference type="Proteomes" id="UP000094893"/>
    </source>
</evidence>
<feature type="transmembrane region" description="Helical" evidence="8">
    <location>
        <begin position="791"/>
        <end position="809"/>
    </location>
</feature>
<sequence length="819" mass="89241">MEKRGLSTEEAVLLQQQFGLNQLPAPSPTPWWRRLLQQFNNSLIFILSIAAIFSAALGHWVDSGIIVAVILINTMLGFIQENRAEQAVAALQSYLMEYSLVLRDGHWQKLPSANLLPGDWVRIENGERIAADLHIREAHQLQVDESLLTGESVPVDKQPINDNELGVLHAGTMVSRGSGVGEVFAIGGATSIGHIQKLLAQTKAGKSPLLIGINQLSRWLGLGVFLLAIIASLIAWTHGDSLEFAILAAISLAVAIIPEGLPAVISISLALGVQRMAQRGSIIRQLPAVETLGAVTVICTDKTGTLTENRMAVEDLRLTQNDPESLHRALENMLLCNDAEISDVGQGSGDPLEQALIRYAHGEDGALIHYQKRNPRLDTRPFDHESPYMATLHADRIAIKGAPEFVLQHCFQELDQTVGFWEGVISEMANLGLRTIALAEADISRWSSLDQGGWRWLGVVALLDPPRQAVPAAIAACRGAGIRVIMVTGDHPRTAATIARQIGLVDAGSVRVVDHGQWLAASPAERQQLAREVNVFARVQPTDKLELVKTLQDEGEIVAMTGDGVNDAPALRRAQIGVAMGLSGSTVAREAAAMILADDDFAHIACAVAEGRHIYNNIQHTALFMLPTNFAQGMVIFLAVIFRMILPITPLQILWINTVTAITLALVFAFMGADKALMQQLPRPIAQPLLPGTLWIRITLMTLFLVMMVFAIFKTGIAFYDVVHARTLAVNGLMAMEGAVLLAMYGSWRNDRGDWILIISLVVMILLQALFSQLPFLQLVFQTTSLSLNDIGIIFLTALLAWLAARLILHPLQTFTLKS</sequence>
<dbReference type="EMBL" id="LWRY01000003">
    <property type="protein sequence ID" value="OCX76384.1"/>
    <property type="molecule type" value="Genomic_DNA"/>
</dbReference>
<dbReference type="Pfam" id="PF00702">
    <property type="entry name" value="Hydrolase"/>
    <property type="match status" value="1"/>
</dbReference>
<dbReference type="SFLD" id="SFLDG00002">
    <property type="entry name" value="C1.7:_P-type_atpase_like"/>
    <property type="match status" value="1"/>
</dbReference>
<dbReference type="GO" id="GO:0016887">
    <property type="term" value="F:ATP hydrolysis activity"/>
    <property type="evidence" value="ECO:0007669"/>
    <property type="project" value="InterPro"/>
</dbReference>
<protein>
    <submittedName>
        <fullName evidence="11">Metal-transporting ATPase</fullName>
    </submittedName>
</protein>
<dbReference type="Proteomes" id="UP000094893">
    <property type="component" value="Unassembled WGS sequence"/>
</dbReference>
<organism evidence="11 12">
    <name type="scientific">Acidithiobacillus thiooxidans</name>
    <name type="common">Thiobacillus thiooxidans</name>
    <dbReference type="NCBI Taxonomy" id="930"/>
    <lineage>
        <taxon>Bacteria</taxon>
        <taxon>Pseudomonadati</taxon>
        <taxon>Pseudomonadota</taxon>
        <taxon>Acidithiobacillia</taxon>
        <taxon>Acidithiobacillales</taxon>
        <taxon>Acidithiobacillaceae</taxon>
        <taxon>Acidithiobacillus</taxon>
    </lineage>
</organism>
<evidence type="ECO:0000256" key="8">
    <source>
        <dbReference type="SAM" id="Phobius"/>
    </source>
</evidence>
<dbReference type="Gene3D" id="2.70.150.10">
    <property type="entry name" value="Calcium-transporting ATPase, cytoplasmic transduction domain A"/>
    <property type="match status" value="1"/>
</dbReference>
<feature type="transmembrane region" description="Helical" evidence="8">
    <location>
        <begin position="728"/>
        <end position="748"/>
    </location>
</feature>
<evidence type="ECO:0000256" key="5">
    <source>
        <dbReference type="ARBA" id="ARBA00022967"/>
    </source>
</evidence>
<dbReference type="InterPro" id="IPR004014">
    <property type="entry name" value="ATPase_P-typ_cation-transptr_N"/>
</dbReference>
<dbReference type="SUPFAM" id="SSF81660">
    <property type="entry name" value="Metal cation-transporting ATPase, ATP-binding domain N"/>
    <property type="match status" value="1"/>
</dbReference>
<dbReference type="OrthoDB" id="5496529at2"/>
<dbReference type="InterPro" id="IPR044492">
    <property type="entry name" value="P_typ_ATPase_HD_dom"/>
</dbReference>
<dbReference type="SUPFAM" id="SSF56784">
    <property type="entry name" value="HAD-like"/>
    <property type="match status" value="1"/>
</dbReference>
<feature type="transmembrane region" description="Helical" evidence="8">
    <location>
        <begin position="244"/>
        <end position="271"/>
    </location>
</feature>
<dbReference type="EMBL" id="LWSA01000010">
    <property type="protein sequence ID" value="OCX77138.1"/>
    <property type="molecule type" value="Genomic_DNA"/>
</dbReference>
<dbReference type="PRINTS" id="PR00119">
    <property type="entry name" value="CATATPASE"/>
</dbReference>
<dbReference type="Gene3D" id="1.20.1110.10">
    <property type="entry name" value="Calcium-transporting ATPase, transmembrane domain"/>
    <property type="match status" value="3"/>
</dbReference>
<dbReference type="RefSeq" id="WP_024893750.1">
    <property type="nucleotide sequence ID" value="NZ_DAIAWO010000016.1"/>
</dbReference>
<name>A0A1C2IME8_ACITH</name>
<dbReference type="FunFam" id="3.40.50.1000:FF:000083">
    <property type="entry name" value="Sodium/potassium-transporting ATPase subunit alpha"/>
    <property type="match status" value="1"/>
</dbReference>
<dbReference type="Gene3D" id="3.40.1110.10">
    <property type="entry name" value="Calcium-transporting ATPase, cytoplasmic domain N"/>
    <property type="match status" value="1"/>
</dbReference>
<dbReference type="Proteomes" id="UP000095008">
    <property type="component" value="Unassembled WGS sequence"/>
</dbReference>
<feature type="transmembrane region" description="Helical" evidence="8">
    <location>
        <begin position="219"/>
        <end position="238"/>
    </location>
</feature>
<dbReference type="Pfam" id="PF00689">
    <property type="entry name" value="Cation_ATPase_C"/>
    <property type="match status" value="1"/>
</dbReference>
<feature type="transmembrane region" description="Helical" evidence="8">
    <location>
        <begin position="63"/>
        <end position="79"/>
    </location>
</feature>
<dbReference type="GO" id="GO:0016020">
    <property type="term" value="C:membrane"/>
    <property type="evidence" value="ECO:0007669"/>
    <property type="project" value="UniProtKB-SubCell"/>
</dbReference>
<evidence type="ECO:0000256" key="3">
    <source>
        <dbReference type="ARBA" id="ARBA00022741"/>
    </source>
</evidence>
<accession>A0A1C2IME8</accession>
<keyword evidence="5" id="KW-1278">Translocase</keyword>
<reference evidence="11 12" key="1">
    <citation type="journal article" date="2016" name="Int. J. Mol. Sci.">
        <title>Comparative genomics of the extreme acidophile Acidithiobacillus thiooxidans reveals intraspecific divergence and niche adaptation.</title>
        <authorList>
            <person name="Zhang X."/>
            <person name="Feng X."/>
            <person name="Tao J."/>
            <person name="Ma L."/>
            <person name="Xiao Y."/>
            <person name="Liang Y."/>
            <person name="Liu X."/>
            <person name="Yin H."/>
        </authorList>
    </citation>
    <scope>NUCLEOTIDE SEQUENCE [LARGE SCALE GENOMIC DNA]</scope>
    <source>
        <strain evidence="11 12">A02</strain>
        <strain evidence="10">DXS-W</strain>
    </source>
</reference>
<dbReference type="GO" id="GO:0015662">
    <property type="term" value="F:P-type ion transporter activity"/>
    <property type="evidence" value="ECO:0007669"/>
    <property type="project" value="UniProtKB-ARBA"/>
</dbReference>
<dbReference type="InterPro" id="IPR001757">
    <property type="entry name" value="P_typ_ATPase"/>
</dbReference>
<evidence type="ECO:0000256" key="4">
    <source>
        <dbReference type="ARBA" id="ARBA00022840"/>
    </source>
</evidence>
<evidence type="ECO:0000259" key="9">
    <source>
        <dbReference type="SMART" id="SM00831"/>
    </source>
</evidence>
<evidence type="ECO:0000313" key="11">
    <source>
        <dbReference type="EMBL" id="OCX77138.1"/>
    </source>
</evidence>
<keyword evidence="2 8" id="KW-0812">Transmembrane</keyword>
<dbReference type="InterPro" id="IPR023214">
    <property type="entry name" value="HAD_sf"/>
</dbReference>
<dbReference type="Pfam" id="PF00122">
    <property type="entry name" value="E1-E2_ATPase"/>
    <property type="match status" value="1"/>
</dbReference>
<dbReference type="SFLD" id="SFLDF00027">
    <property type="entry name" value="p-type_atpase"/>
    <property type="match status" value="1"/>
</dbReference>
<keyword evidence="6 8" id="KW-1133">Transmembrane helix</keyword>
<keyword evidence="3" id="KW-0547">Nucleotide-binding</keyword>
<comment type="subcellular location">
    <subcellularLocation>
        <location evidence="1">Membrane</location>
        <topology evidence="1">Multi-pass membrane protein</topology>
    </subcellularLocation>
</comment>
<dbReference type="InterPro" id="IPR008250">
    <property type="entry name" value="ATPase_P-typ_transduc_dom_A_sf"/>
</dbReference>
<dbReference type="InterPro" id="IPR023298">
    <property type="entry name" value="ATPase_P-typ_TM_dom_sf"/>
</dbReference>
<evidence type="ECO:0000256" key="1">
    <source>
        <dbReference type="ARBA" id="ARBA00004141"/>
    </source>
</evidence>
<feature type="domain" description="Cation-transporting P-type ATPase N-terminal" evidence="9">
    <location>
        <begin position="4"/>
        <end position="59"/>
    </location>
</feature>
<dbReference type="SFLD" id="SFLDS00003">
    <property type="entry name" value="Haloacid_Dehalogenase"/>
    <property type="match status" value="1"/>
</dbReference>
<dbReference type="InterPro" id="IPR018303">
    <property type="entry name" value="ATPase_P-typ_P_site"/>
</dbReference>
<dbReference type="SUPFAM" id="SSF81653">
    <property type="entry name" value="Calcium ATPase, transduction domain A"/>
    <property type="match status" value="1"/>
</dbReference>
<evidence type="ECO:0000313" key="13">
    <source>
        <dbReference type="Proteomes" id="UP000095008"/>
    </source>
</evidence>
<keyword evidence="4" id="KW-0067">ATP-binding</keyword>